<sequence>MLTLFLGEEFGLTSWRVHAIHHRVGGGVSVGYSVHGHREDAYVVASSARVDEASLTENAGHIFDYEGRRYFVWRFPFDPQLPGLALACKASALSDFLGTDVEVELLAYRPTRRAVVKATGEQTYFVKVVPRTSVQGVVARLTLASESLPTPELVRATDDGVVVSREVPGVPLSRFLASDPTPQDIDAMFVNLRSLLDAMSHRLVSLKPRKAWAQRADAYGVAAAAAFPAISDDAIELGKAIRRFVEVTDYGPVVPTHGDFYEANVFVDPKHWQISGIIDLDTLGPGHRAHDWGCLLGHMSVLEDLSPARYHGVARIVQRWRDLAAQEVGQAALGASAAGVVLSLVAGPAKARKRGWQGHCQARFDIARQWFSYAQGASDTI</sequence>
<dbReference type="InterPro" id="IPR002575">
    <property type="entry name" value="Aminoglycoside_PTrfase"/>
</dbReference>
<organism evidence="2 3">
    <name type="scientific">Arcanobacterium canis</name>
    <dbReference type="NCBI Taxonomy" id="999183"/>
    <lineage>
        <taxon>Bacteria</taxon>
        <taxon>Bacillati</taxon>
        <taxon>Actinomycetota</taxon>
        <taxon>Actinomycetes</taxon>
        <taxon>Actinomycetales</taxon>
        <taxon>Actinomycetaceae</taxon>
        <taxon>Arcanobacterium</taxon>
    </lineage>
</organism>
<feature type="domain" description="Aminoglycoside phosphotransferase" evidence="1">
    <location>
        <begin position="117"/>
        <end position="301"/>
    </location>
</feature>
<gene>
    <name evidence="2" type="ORF">P7079_01970</name>
</gene>
<dbReference type="InterPro" id="IPR011009">
    <property type="entry name" value="Kinase-like_dom_sf"/>
</dbReference>
<name>A0ABY8FZ10_9ACTO</name>
<dbReference type="Gene3D" id="3.90.1200.10">
    <property type="match status" value="1"/>
</dbReference>
<keyword evidence="3" id="KW-1185">Reference proteome</keyword>
<protein>
    <submittedName>
        <fullName evidence="2">Phosphotransferase</fullName>
    </submittedName>
</protein>
<dbReference type="SUPFAM" id="SSF56112">
    <property type="entry name" value="Protein kinase-like (PK-like)"/>
    <property type="match status" value="1"/>
</dbReference>
<dbReference type="EMBL" id="CP121208">
    <property type="protein sequence ID" value="WFM83770.1"/>
    <property type="molecule type" value="Genomic_DNA"/>
</dbReference>
<evidence type="ECO:0000259" key="1">
    <source>
        <dbReference type="Pfam" id="PF01636"/>
    </source>
</evidence>
<dbReference type="Proteomes" id="UP001215216">
    <property type="component" value="Chromosome"/>
</dbReference>
<dbReference type="Pfam" id="PF01636">
    <property type="entry name" value="APH"/>
    <property type="match status" value="1"/>
</dbReference>
<reference evidence="2 3" key="1">
    <citation type="submission" date="2023-03" db="EMBL/GenBank/DDBJ databases">
        <title>Complete genome of Arcanobacterium canis strain DSM 25104 isolated in 2010 from a canine otitis externa in Germany.</title>
        <authorList>
            <person name="Borowiak M."/>
            <person name="Kreitlow A."/>
            <person name="Malorny B."/>
            <person name="Laemmler C."/>
            <person name="Prenger-Berninghoff E."/>
            <person name="Ploetz M."/>
            <person name="Abdulmawjood A."/>
        </authorList>
    </citation>
    <scope>NUCLEOTIDE SEQUENCE [LARGE SCALE GENOMIC DNA]</scope>
    <source>
        <strain evidence="2 3">DSM 25104</strain>
    </source>
</reference>
<proteinExistence type="predicted"/>
<evidence type="ECO:0000313" key="3">
    <source>
        <dbReference type="Proteomes" id="UP001215216"/>
    </source>
</evidence>
<accession>A0ABY8FZ10</accession>
<dbReference type="RefSeq" id="WP_278013165.1">
    <property type="nucleotide sequence ID" value="NZ_CP121208.1"/>
</dbReference>
<evidence type="ECO:0000313" key="2">
    <source>
        <dbReference type="EMBL" id="WFM83770.1"/>
    </source>
</evidence>